<feature type="compositionally biased region" description="Pro residues" evidence="1">
    <location>
        <begin position="19"/>
        <end position="32"/>
    </location>
</feature>
<sequence>MVPRVRPCAPPSAGFRPLPRSPRPARAPPLPEPRLADQGCAFPGNPGLAWGKSELPGPRPTRNRLLRDAGLDPPVGSGSSRLVRSAFRLTPRATVKLPPRRLHRARLEQGWKQGNDQNSCQPNMGLQPCCVEQKNYPADPTSDSRPTDLGRVTCQTVLRESLGNVVQQHIWEGKELQMWVEILQRQDRINFSWIPSSHPGSGGK</sequence>
<name>A0A8U0SSU5_MUSPF</name>
<proteinExistence type="predicted"/>
<organism evidence="2 3">
    <name type="scientific">Mustela putorius furo</name>
    <name type="common">European domestic ferret</name>
    <name type="synonym">Mustela furo</name>
    <dbReference type="NCBI Taxonomy" id="9669"/>
    <lineage>
        <taxon>Eukaryota</taxon>
        <taxon>Metazoa</taxon>
        <taxon>Chordata</taxon>
        <taxon>Craniata</taxon>
        <taxon>Vertebrata</taxon>
        <taxon>Euteleostomi</taxon>
        <taxon>Mammalia</taxon>
        <taxon>Eutheria</taxon>
        <taxon>Laurasiatheria</taxon>
        <taxon>Carnivora</taxon>
        <taxon>Caniformia</taxon>
        <taxon>Musteloidea</taxon>
        <taxon>Mustelidae</taxon>
        <taxon>Mustelinae</taxon>
        <taxon>Mustela</taxon>
    </lineage>
</organism>
<keyword evidence="2" id="KW-1185">Reference proteome</keyword>
<dbReference type="Proteomes" id="UP000000715">
    <property type="component" value="Unplaced"/>
</dbReference>
<dbReference type="RefSeq" id="XP_004746842.1">
    <property type="nucleotide sequence ID" value="XM_004746785.2"/>
</dbReference>
<evidence type="ECO:0000256" key="1">
    <source>
        <dbReference type="SAM" id="MobiDB-lite"/>
    </source>
</evidence>
<dbReference type="GeneID" id="101676963"/>
<feature type="region of interest" description="Disordered" evidence="1">
    <location>
        <begin position="1"/>
        <end position="78"/>
    </location>
</feature>
<protein>
    <submittedName>
        <fullName evidence="3">Uncharacterized protein LOC101676963</fullName>
    </submittedName>
</protein>
<gene>
    <name evidence="3" type="primary">LOC101676963</name>
</gene>
<accession>A0A8U0SSU5</accession>
<reference evidence="3" key="1">
    <citation type="submission" date="2025-08" db="UniProtKB">
        <authorList>
            <consortium name="RefSeq"/>
        </authorList>
    </citation>
    <scope>IDENTIFICATION</scope>
    <source>
        <tissue evidence="3">Brain</tissue>
    </source>
</reference>
<evidence type="ECO:0000313" key="3">
    <source>
        <dbReference type="RefSeq" id="XP_004746842.1"/>
    </source>
</evidence>
<dbReference type="AlphaFoldDB" id="A0A8U0SSU5"/>
<dbReference type="KEGG" id="mpuf:101676963"/>
<evidence type="ECO:0000313" key="2">
    <source>
        <dbReference type="Proteomes" id="UP000000715"/>
    </source>
</evidence>